<gene>
    <name evidence="1" type="ORF">PV662_02760</name>
</gene>
<dbReference type="RefSeq" id="WP_046710074.1">
    <property type="nucleotide sequence ID" value="NZ_JARAUR010000399.1"/>
</dbReference>
<dbReference type="EMBL" id="JARAYU010000001">
    <property type="protein sequence ID" value="MDX3698690.1"/>
    <property type="molecule type" value="Genomic_DNA"/>
</dbReference>
<dbReference type="Proteomes" id="UP001271274">
    <property type="component" value="Unassembled WGS sequence"/>
</dbReference>
<name>A0ABU4NB56_9ACTN</name>
<protein>
    <submittedName>
        <fullName evidence="1">Uncharacterized protein</fullName>
    </submittedName>
</protein>
<comment type="caution">
    <text evidence="1">The sequence shown here is derived from an EMBL/GenBank/DDBJ whole genome shotgun (WGS) entry which is preliminary data.</text>
</comment>
<accession>A0ABU4NB56</accession>
<sequence>MNECDELWGVRFDADGTSVGGGAPQTQGLLPDVAAPKSDDPDPAELFVRQHGLPMVDSPWAVDRALPLSHEVTGTGTFPARAFGPVVHEAGVESDRGQGR</sequence>
<evidence type="ECO:0000313" key="2">
    <source>
        <dbReference type="Proteomes" id="UP001271274"/>
    </source>
</evidence>
<evidence type="ECO:0000313" key="1">
    <source>
        <dbReference type="EMBL" id="MDX3698690.1"/>
    </source>
</evidence>
<organism evidence="1 2">
    <name type="scientific">Streptomyces europaeiscabiei</name>
    <dbReference type="NCBI Taxonomy" id="146819"/>
    <lineage>
        <taxon>Bacteria</taxon>
        <taxon>Bacillati</taxon>
        <taxon>Actinomycetota</taxon>
        <taxon>Actinomycetes</taxon>
        <taxon>Kitasatosporales</taxon>
        <taxon>Streptomycetaceae</taxon>
        <taxon>Streptomyces</taxon>
    </lineage>
</organism>
<keyword evidence="2" id="KW-1185">Reference proteome</keyword>
<reference evidence="1 2" key="1">
    <citation type="journal article" date="2023" name="Microb. Genom.">
        <title>Mesoterricola silvestris gen. nov., sp. nov., Mesoterricola sediminis sp. nov., Geothrix oryzae sp. nov., Geothrix edaphica sp. nov., Geothrix rubra sp. nov., and Geothrix limicola sp. nov., six novel members of Acidobacteriota isolated from soils.</title>
        <authorList>
            <person name="Weisberg A.J."/>
            <person name="Pearce E."/>
            <person name="Kramer C.G."/>
            <person name="Chang J.H."/>
            <person name="Clarke C.R."/>
        </authorList>
    </citation>
    <scope>NUCLEOTIDE SEQUENCE [LARGE SCALE GENOMIC DNA]</scope>
    <source>
        <strain evidence="1 2">ID09-01A</strain>
    </source>
</reference>
<proteinExistence type="predicted"/>